<name>A0A146G3U0_TERSA</name>
<dbReference type="OrthoDB" id="9843071at2"/>
<dbReference type="STRING" id="690879.TSACC_2874"/>
<keyword evidence="1" id="KW-1133">Transmembrane helix</keyword>
<feature type="transmembrane region" description="Helical" evidence="1">
    <location>
        <begin position="83"/>
        <end position="104"/>
    </location>
</feature>
<organism evidence="2 3">
    <name type="scientific">Terrimicrobium sacchariphilum</name>
    <dbReference type="NCBI Taxonomy" id="690879"/>
    <lineage>
        <taxon>Bacteria</taxon>
        <taxon>Pseudomonadati</taxon>
        <taxon>Verrucomicrobiota</taxon>
        <taxon>Terrimicrobiia</taxon>
        <taxon>Terrimicrobiales</taxon>
        <taxon>Terrimicrobiaceae</taxon>
        <taxon>Terrimicrobium</taxon>
    </lineage>
</organism>
<protein>
    <submittedName>
        <fullName evidence="2">Uncharacterized protein</fullName>
    </submittedName>
</protein>
<feature type="transmembrane region" description="Helical" evidence="1">
    <location>
        <begin position="60"/>
        <end position="77"/>
    </location>
</feature>
<keyword evidence="1" id="KW-0472">Membrane</keyword>
<evidence type="ECO:0000313" key="2">
    <source>
        <dbReference type="EMBL" id="GAT32475.1"/>
    </source>
</evidence>
<gene>
    <name evidence="2" type="ORF">TSACC_2874</name>
</gene>
<dbReference type="RefSeq" id="WP_075078306.1">
    <property type="nucleotide sequence ID" value="NZ_BDCO01000002.1"/>
</dbReference>
<dbReference type="EMBL" id="BDCO01000002">
    <property type="protein sequence ID" value="GAT32475.1"/>
    <property type="molecule type" value="Genomic_DNA"/>
</dbReference>
<reference evidence="3" key="1">
    <citation type="journal article" date="2017" name="Genome Announc.">
        <title>Draft Genome Sequence of Terrimicrobium sacchariphilum NM-5T, a Facultative Anaerobic Soil Bacterium of the Class Spartobacteria.</title>
        <authorList>
            <person name="Qiu Y.L."/>
            <person name="Tourlousse D.M."/>
            <person name="Matsuura N."/>
            <person name="Ohashi A."/>
            <person name="Sekiguchi Y."/>
        </authorList>
    </citation>
    <scope>NUCLEOTIDE SEQUENCE [LARGE SCALE GENOMIC DNA]</scope>
    <source>
        <strain evidence="3">NM-5</strain>
    </source>
</reference>
<accession>A0A146G3U0</accession>
<dbReference type="Proteomes" id="UP000076023">
    <property type="component" value="Unassembled WGS sequence"/>
</dbReference>
<sequence length="106" mass="11761">MAILLALLAFGVQVFAFNMGRLIPNVPGIKGVPGRVLDWIVILIGIFFSLPTLLLTRADFVPVAIWSVSWIGAYFIGNIPNKALNKVIFVVWFLATVGLMIWFMPE</sequence>
<keyword evidence="1" id="KW-0812">Transmembrane</keyword>
<proteinExistence type="predicted"/>
<keyword evidence="3" id="KW-1185">Reference proteome</keyword>
<dbReference type="InParanoid" id="A0A146G3U0"/>
<feature type="transmembrane region" description="Helical" evidence="1">
    <location>
        <begin position="36"/>
        <end position="55"/>
    </location>
</feature>
<comment type="caution">
    <text evidence="2">The sequence shown here is derived from an EMBL/GenBank/DDBJ whole genome shotgun (WGS) entry which is preliminary data.</text>
</comment>
<dbReference type="AlphaFoldDB" id="A0A146G3U0"/>
<evidence type="ECO:0000256" key="1">
    <source>
        <dbReference type="SAM" id="Phobius"/>
    </source>
</evidence>
<evidence type="ECO:0000313" key="3">
    <source>
        <dbReference type="Proteomes" id="UP000076023"/>
    </source>
</evidence>